<name>A0ABP0S2X0_9DINO</name>
<organism evidence="1 2">
    <name type="scientific">Durusdinium trenchii</name>
    <dbReference type="NCBI Taxonomy" id="1381693"/>
    <lineage>
        <taxon>Eukaryota</taxon>
        <taxon>Sar</taxon>
        <taxon>Alveolata</taxon>
        <taxon>Dinophyceae</taxon>
        <taxon>Suessiales</taxon>
        <taxon>Symbiodiniaceae</taxon>
        <taxon>Durusdinium</taxon>
    </lineage>
</organism>
<evidence type="ECO:0000313" key="2">
    <source>
        <dbReference type="Proteomes" id="UP001642484"/>
    </source>
</evidence>
<evidence type="ECO:0000313" key="1">
    <source>
        <dbReference type="EMBL" id="CAK9106713.1"/>
    </source>
</evidence>
<gene>
    <name evidence="1" type="ORF">CCMP2556_LOCUS49846</name>
</gene>
<sequence>MVFKIGFTHCPHSRLRNPVFGYLGELQKWERMVIVFASSEAVGPAFLEAALIQKYKGTPGCRNERDGGETVKESEGPYFTYFVYQSFKRPSNAHLIRSQARPLLR</sequence>
<protein>
    <submittedName>
        <fullName evidence="1">Uncharacterized protein</fullName>
    </submittedName>
</protein>
<proteinExistence type="predicted"/>
<comment type="caution">
    <text evidence="1">The sequence shown here is derived from an EMBL/GenBank/DDBJ whole genome shotgun (WGS) entry which is preliminary data.</text>
</comment>
<dbReference type="Proteomes" id="UP001642484">
    <property type="component" value="Unassembled WGS sequence"/>
</dbReference>
<keyword evidence="2" id="KW-1185">Reference proteome</keyword>
<accession>A0ABP0S2X0</accession>
<reference evidence="1 2" key="1">
    <citation type="submission" date="2024-02" db="EMBL/GenBank/DDBJ databases">
        <authorList>
            <person name="Chen Y."/>
            <person name="Shah S."/>
            <person name="Dougan E. K."/>
            <person name="Thang M."/>
            <person name="Chan C."/>
        </authorList>
    </citation>
    <scope>NUCLEOTIDE SEQUENCE [LARGE SCALE GENOMIC DNA]</scope>
</reference>
<dbReference type="EMBL" id="CAXAMN010026916">
    <property type="protein sequence ID" value="CAK9106713.1"/>
    <property type="molecule type" value="Genomic_DNA"/>
</dbReference>